<evidence type="ECO:0000256" key="1">
    <source>
        <dbReference type="SAM" id="MobiDB-lite"/>
    </source>
</evidence>
<sequence>MEHKHSQDDVRSENHTHKRALDAGAKAQQERMMAPEARTTLTRRQQKGVSTTHGDSQGSAGAREPHSQDVADRAMGPLAIGRQKREPHSQDGTRQRVLILNSEGDASNRVKIGDIRAQVYLKNCEPYPYIQGVAKVWRHLKISHNKRRKKIKNHISDVFFDEESNGDLEFDLEHNLQAPATQKSIFQMETPIFYCRFEKSEKFHVKIHLINITDDICCKARRRSASLAELGIQISAGFSMSPTATHAPASLAALARQTSHLWEHLLSALVASCTIYIRYQLMITFDRIQKSSKQCSRYRSIIVFKHVTRVQLIRLIQRVNMCTRRHGNCTHERSDNNFLSFPRSQIFENSREDRAAVRRTSNEKRGKSKEGKKFTGATHLGCKLTRTSHSLEMLYARTSYTPTRVENPDLLEIFFRRDSRGPRVQKKTKKAKTTTTRAKDTYGNNRSERKKIYTRGSGIARKGNMHCKIFMGFKNKRGACYPILESEFFGRARHRAVGGRNSTRSKELAVDCESAPGMAPLPIAGKIFSTVFRIDARCKPHDNFHRGRRGNWYATENSSDDRRGKKHGTAATARQPRDVVKTPQQTLWKAVVESVRDASHARVHRRKTIGATKKK</sequence>
<feature type="region of interest" description="Disordered" evidence="1">
    <location>
        <begin position="546"/>
        <end position="582"/>
    </location>
</feature>
<gene>
    <name evidence="2" type="ORF">TBRA_LOCUS6622</name>
</gene>
<feature type="region of interest" description="Disordered" evidence="1">
    <location>
        <begin position="351"/>
        <end position="373"/>
    </location>
</feature>
<evidence type="ECO:0000313" key="2">
    <source>
        <dbReference type="EMBL" id="CAB0034724.1"/>
    </source>
</evidence>
<feature type="region of interest" description="Disordered" evidence="1">
    <location>
        <begin position="1"/>
        <end position="70"/>
    </location>
</feature>
<accession>A0A6H5ID65</accession>
<dbReference type="EMBL" id="CADCXV010000753">
    <property type="protein sequence ID" value="CAB0034724.1"/>
    <property type="molecule type" value="Genomic_DNA"/>
</dbReference>
<organism evidence="2 3">
    <name type="scientific">Trichogramma brassicae</name>
    <dbReference type="NCBI Taxonomy" id="86971"/>
    <lineage>
        <taxon>Eukaryota</taxon>
        <taxon>Metazoa</taxon>
        <taxon>Ecdysozoa</taxon>
        <taxon>Arthropoda</taxon>
        <taxon>Hexapoda</taxon>
        <taxon>Insecta</taxon>
        <taxon>Pterygota</taxon>
        <taxon>Neoptera</taxon>
        <taxon>Endopterygota</taxon>
        <taxon>Hymenoptera</taxon>
        <taxon>Apocrita</taxon>
        <taxon>Proctotrupomorpha</taxon>
        <taxon>Chalcidoidea</taxon>
        <taxon>Trichogrammatidae</taxon>
        <taxon>Trichogramma</taxon>
    </lineage>
</organism>
<proteinExistence type="predicted"/>
<feature type="compositionally biased region" description="Basic residues" evidence="1">
    <location>
        <begin position="423"/>
        <end position="432"/>
    </location>
</feature>
<reference evidence="2 3" key="1">
    <citation type="submission" date="2020-02" db="EMBL/GenBank/DDBJ databases">
        <authorList>
            <person name="Ferguson B K."/>
        </authorList>
    </citation>
    <scope>NUCLEOTIDE SEQUENCE [LARGE SCALE GENOMIC DNA]</scope>
</reference>
<dbReference type="Proteomes" id="UP000479190">
    <property type="component" value="Unassembled WGS sequence"/>
</dbReference>
<dbReference type="AlphaFoldDB" id="A0A6H5ID65"/>
<feature type="compositionally biased region" description="Basic and acidic residues" evidence="1">
    <location>
        <begin position="1"/>
        <end position="21"/>
    </location>
</feature>
<evidence type="ECO:0000313" key="3">
    <source>
        <dbReference type="Proteomes" id="UP000479190"/>
    </source>
</evidence>
<feature type="compositionally biased region" description="Polar residues" evidence="1">
    <location>
        <begin position="39"/>
        <end position="59"/>
    </location>
</feature>
<protein>
    <submittedName>
        <fullName evidence="2">Uncharacterized protein</fullName>
    </submittedName>
</protein>
<name>A0A6H5ID65_9HYME</name>
<feature type="region of interest" description="Disordered" evidence="1">
    <location>
        <begin position="421"/>
        <end position="442"/>
    </location>
</feature>
<keyword evidence="3" id="KW-1185">Reference proteome</keyword>